<keyword evidence="5" id="KW-1185">Reference proteome</keyword>
<evidence type="ECO:0000256" key="1">
    <source>
        <dbReference type="ARBA" id="ARBA00007381"/>
    </source>
</evidence>
<dbReference type="Pfam" id="PF00012">
    <property type="entry name" value="HSP70"/>
    <property type="match status" value="2"/>
</dbReference>
<dbReference type="InterPro" id="IPR013126">
    <property type="entry name" value="Hsp_70_fam"/>
</dbReference>
<keyword evidence="3" id="KW-0067">ATP-binding</keyword>
<dbReference type="EMBL" id="KB031156">
    <property type="protein sequence ID" value="ELK00698.1"/>
    <property type="molecule type" value="Genomic_DNA"/>
</dbReference>
<dbReference type="SUPFAM" id="SSF53067">
    <property type="entry name" value="Actin-like ATPase domain"/>
    <property type="match status" value="2"/>
</dbReference>
<dbReference type="STRING" id="9402.L5JRE6"/>
<name>L5JRE6_PTEAL</name>
<dbReference type="Gene3D" id="2.60.34.10">
    <property type="entry name" value="Substrate Binding Domain Of DNAk, Chain A, domain 1"/>
    <property type="match status" value="1"/>
</dbReference>
<proteinExistence type="inferred from homology"/>
<dbReference type="PANTHER" id="PTHR19375">
    <property type="entry name" value="HEAT SHOCK PROTEIN 70KDA"/>
    <property type="match status" value="1"/>
</dbReference>
<evidence type="ECO:0000256" key="2">
    <source>
        <dbReference type="ARBA" id="ARBA00022741"/>
    </source>
</evidence>
<accession>L5JRE6</accession>
<dbReference type="InterPro" id="IPR029047">
    <property type="entry name" value="HSP70_peptide-bd_sf"/>
</dbReference>
<gene>
    <name evidence="4" type="ORF">PAL_GLEAN10018671</name>
</gene>
<dbReference type="SUPFAM" id="SSF100920">
    <property type="entry name" value="Heat shock protein 70kD (HSP70), peptide-binding domain"/>
    <property type="match status" value="1"/>
</dbReference>
<evidence type="ECO:0000313" key="5">
    <source>
        <dbReference type="Proteomes" id="UP000010552"/>
    </source>
</evidence>
<reference evidence="5" key="1">
    <citation type="journal article" date="2013" name="Science">
        <title>Comparative analysis of bat genomes provides insight into the evolution of flight and immunity.</title>
        <authorList>
            <person name="Zhang G."/>
            <person name="Cowled C."/>
            <person name="Shi Z."/>
            <person name="Huang Z."/>
            <person name="Bishop-Lilly K.A."/>
            <person name="Fang X."/>
            <person name="Wynne J.W."/>
            <person name="Xiong Z."/>
            <person name="Baker M.L."/>
            <person name="Zhao W."/>
            <person name="Tachedjian M."/>
            <person name="Zhu Y."/>
            <person name="Zhou P."/>
            <person name="Jiang X."/>
            <person name="Ng J."/>
            <person name="Yang L."/>
            <person name="Wu L."/>
            <person name="Xiao J."/>
            <person name="Feng Y."/>
            <person name="Chen Y."/>
            <person name="Sun X."/>
            <person name="Zhang Y."/>
            <person name="Marsh G.A."/>
            <person name="Crameri G."/>
            <person name="Broder C.C."/>
            <person name="Frey K.G."/>
            <person name="Wang L.F."/>
            <person name="Wang J."/>
        </authorList>
    </citation>
    <scope>NUCLEOTIDE SEQUENCE [LARGE SCALE GENOMIC DNA]</scope>
</reference>
<dbReference type="Gene3D" id="3.90.640.10">
    <property type="entry name" value="Actin, Chain A, domain 4"/>
    <property type="match status" value="1"/>
</dbReference>
<dbReference type="FunFam" id="3.30.30.30:FF:000001">
    <property type="entry name" value="heat shock 70 kDa protein-like"/>
    <property type="match status" value="1"/>
</dbReference>
<dbReference type="Gene3D" id="3.30.30.30">
    <property type="match status" value="1"/>
</dbReference>
<keyword evidence="4" id="KW-0346">Stress response</keyword>
<dbReference type="PRINTS" id="PR00301">
    <property type="entry name" value="HEATSHOCK70"/>
</dbReference>
<protein>
    <submittedName>
        <fullName evidence="4">Heat shock cognate 71 kDa protein</fullName>
    </submittedName>
</protein>
<organism evidence="4 5">
    <name type="scientific">Pteropus alecto</name>
    <name type="common">Black flying fox</name>
    <dbReference type="NCBI Taxonomy" id="9402"/>
    <lineage>
        <taxon>Eukaryota</taxon>
        <taxon>Metazoa</taxon>
        <taxon>Chordata</taxon>
        <taxon>Craniata</taxon>
        <taxon>Vertebrata</taxon>
        <taxon>Euteleostomi</taxon>
        <taxon>Mammalia</taxon>
        <taxon>Eutheria</taxon>
        <taxon>Laurasiatheria</taxon>
        <taxon>Chiroptera</taxon>
        <taxon>Yinpterochiroptera</taxon>
        <taxon>Pteropodoidea</taxon>
        <taxon>Pteropodidae</taxon>
        <taxon>Pteropodinae</taxon>
        <taxon>Pteropus</taxon>
    </lineage>
</organism>
<dbReference type="InterPro" id="IPR043129">
    <property type="entry name" value="ATPase_NBD"/>
</dbReference>
<dbReference type="InParanoid" id="L5JRE6"/>
<comment type="similarity">
    <text evidence="1">Belongs to the heat shock protein 70 family.</text>
</comment>
<evidence type="ECO:0000256" key="3">
    <source>
        <dbReference type="ARBA" id="ARBA00022840"/>
    </source>
</evidence>
<evidence type="ECO:0000313" key="4">
    <source>
        <dbReference type="EMBL" id="ELK00698.1"/>
    </source>
</evidence>
<dbReference type="GO" id="GO:0140662">
    <property type="term" value="F:ATP-dependent protein folding chaperone"/>
    <property type="evidence" value="ECO:0007669"/>
    <property type="project" value="InterPro"/>
</dbReference>
<dbReference type="Proteomes" id="UP000010552">
    <property type="component" value="Unassembled WGS sequence"/>
</dbReference>
<keyword evidence="2" id="KW-0547">Nucleotide-binding</keyword>
<dbReference type="FunFam" id="3.30.420.40:FF:000172">
    <property type="entry name" value="Heat shock 70 kDa protein"/>
    <property type="match status" value="1"/>
</dbReference>
<dbReference type="AlphaFoldDB" id="L5JRE6"/>
<dbReference type="Gene3D" id="3.30.420.40">
    <property type="match status" value="3"/>
</dbReference>
<dbReference type="GO" id="GO:0005524">
    <property type="term" value="F:ATP binding"/>
    <property type="evidence" value="ECO:0007669"/>
    <property type="project" value="UniProtKB-KW"/>
</dbReference>
<sequence>MIKETELLQVILPLLMPNDQCDTTKNQVVVNPTNMVLGAKHLIGWRLEDAVVQLDMKHWSFMVVDDVSRPKVQVEYKGETKSFYPEEVSSMILAKMKKITEICLEKTVTNAVFTVSAYFSDSQHQATKDAGTTAGLNVFRIINEPNAAAIAYHLGRKIRPKRNMLILIGSDQFEELNSDLFYVTLDHVDKALQDAKLDKSKIRDIVLVDSSTWIPKIQKLLQDFFNGKKLNKSINSDEAVAYGATVQAAMLSGDKSENVHDLLLLGFTPFSLGIETAGGAMTVLIKHNTIVPTTQI</sequence>